<dbReference type="Proteomes" id="UP000178432">
    <property type="component" value="Unassembled WGS sequence"/>
</dbReference>
<proteinExistence type="predicted"/>
<evidence type="ECO:0000259" key="3">
    <source>
        <dbReference type="Pfam" id="PF01551"/>
    </source>
</evidence>
<comment type="caution">
    <text evidence="4">The sequence shown here is derived from an EMBL/GenBank/DDBJ whole genome shotgun (WGS) entry which is preliminary data.</text>
</comment>
<evidence type="ECO:0000256" key="2">
    <source>
        <dbReference type="SAM" id="Phobius"/>
    </source>
</evidence>
<evidence type="ECO:0000313" key="5">
    <source>
        <dbReference type="Proteomes" id="UP000178432"/>
    </source>
</evidence>
<dbReference type="InterPro" id="IPR011055">
    <property type="entry name" value="Dup_hybrid_motif"/>
</dbReference>
<dbReference type="InterPro" id="IPR050570">
    <property type="entry name" value="Cell_wall_metabolism_enzyme"/>
</dbReference>
<feature type="transmembrane region" description="Helical" evidence="2">
    <location>
        <begin position="32"/>
        <end position="51"/>
    </location>
</feature>
<dbReference type="SUPFAM" id="SSF51261">
    <property type="entry name" value="Duplicated hybrid motif"/>
    <property type="match status" value="1"/>
</dbReference>
<evidence type="ECO:0000313" key="4">
    <source>
        <dbReference type="EMBL" id="OGY49623.1"/>
    </source>
</evidence>
<keyword evidence="2" id="KW-1133">Transmembrane helix</keyword>
<dbReference type="GO" id="GO:0004222">
    <property type="term" value="F:metalloendopeptidase activity"/>
    <property type="evidence" value="ECO:0007669"/>
    <property type="project" value="TreeGrafter"/>
</dbReference>
<feature type="domain" description="M23ase beta-sheet core" evidence="3">
    <location>
        <begin position="123"/>
        <end position="226"/>
    </location>
</feature>
<dbReference type="EMBL" id="MHIF01000001">
    <property type="protein sequence ID" value="OGY49623.1"/>
    <property type="molecule type" value="Genomic_DNA"/>
</dbReference>
<organism evidence="4 5">
    <name type="scientific">Candidatus Buchananbacteria bacterium RIFCSPHIGHO2_01_FULL_46_12</name>
    <dbReference type="NCBI Taxonomy" id="1797536"/>
    <lineage>
        <taxon>Bacteria</taxon>
        <taxon>Candidatus Buchananiibacteriota</taxon>
    </lineage>
</organism>
<reference evidence="4 5" key="1">
    <citation type="journal article" date="2016" name="Nat. Commun.">
        <title>Thousands of microbial genomes shed light on interconnected biogeochemical processes in an aquifer system.</title>
        <authorList>
            <person name="Anantharaman K."/>
            <person name="Brown C.T."/>
            <person name="Hug L.A."/>
            <person name="Sharon I."/>
            <person name="Castelle C.J."/>
            <person name="Probst A.J."/>
            <person name="Thomas B.C."/>
            <person name="Singh A."/>
            <person name="Wilkins M.J."/>
            <person name="Karaoz U."/>
            <person name="Brodie E.L."/>
            <person name="Williams K.H."/>
            <person name="Hubbard S.S."/>
            <person name="Banfield J.F."/>
        </authorList>
    </citation>
    <scope>NUCLEOTIDE SEQUENCE [LARGE SCALE GENOMIC DNA]</scope>
</reference>
<dbReference type="InterPro" id="IPR016047">
    <property type="entry name" value="M23ase_b-sheet_dom"/>
</dbReference>
<dbReference type="PANTHER" id="PTHR21666">
    <property type="entry name" value="PEPTIDASE-RELATED"/>
    <property type="match status" value="1"/>
</dbReference>
<dbReference type="CDD" id="cd12797">
    <property type="entry name" value="M23_peptidase"/>
    <property type="match status" value="1"/>
</dbReference>
<protein>
    <recommendedName>
        <fullName evidence="3">M23ase beta-sheet core domain-containing protein</fullName>
    </recommendedName>
</protein>
<keyword evidence="2" id="KW-0812">Transmembrane</keyword>
<gene>
    <name evidence="4" type="ORF">A2663_04370</name>
</gene>
<evidence type="ECO:0000256" key="1">
    <source>
        <dbReference type="SAM" id="MobiDB-lite"/>
    </source>
</evidence>
<dbReference type="Gene3D" id="2.70.70.10">
    <property type="entry name" value="Glucose Permease (Domain IIA)"/>
    <property type="match status" value="1"/>
</dbReference>
<feature type="region of interest" description="Disordered" evidence="1">
    <location>
        <begin position="62"/>
        <end position="84"/>
    </location>
</feature>
<dbReference type="Pfam" id="PF01551">
    <property type="entry name" value="Peptidase_M23"/>
    <property type="match status" value="1"/>
</dbReference>
<dbReference type="AlphaFoldDB" id="A0A1G1YB97"/>
<sequence length="252" mass="27398">MHKLIIECFKFSGNNAVVFLSKSCHNKYMKKNLIFILILIALAGLISYFLIIPKNGNQPSPLKSITAENSNNSLTPQNPLSQKTTSAFSEPISNALARITKKPFGLKVSPGSSPVSPEKFFGYHTGVDFETAPAEQNLEVAIYAICPGSLVLKKYASGYGGVAVQQCQINGDDVTIIYGHLKLSSINGELNEILKAGQLIGILGQGYSPETGGERKHLHLGIRLGKQINLLGYVQKLADLNQWLDVSNLLKQ</sequence>
<name>A0A1G1YB97_9BACT</name>
<accession>A0A1G1YB97</accession>
<dbReference type="PANTHER" id="PTHR21666:SF287">
    <property type="entry name" value="CYTOPLASMIC MEMBRANE PROTEIN"/>
    <property type="match status" value="1"/>
</dbReference>
<keyword evidence="2" id="KW-0472">Membrane</keyword>